<dbReference type="SUPFAM" id="SSF49464">
    <property type="entry name" value="Carboxypeptidase regulatory domain-like"/>
    <property type="match status" value="1"/>
</dbReference>
<gene>
    <name evidence="2" type="ORF">CARN6_0925</name>
</gene>
<accession>E6QK07</accession>
<dbReference type="Gene3D" id="2.60.40.1120">
    <property type="entry name" value="Carboxypeptidase-like, regulatory domain"/>
    <property type="match status" value="1"/>
</dbReference>
<dbReference type="InterPro" id="IPR008969">
    <property type="entry name" value="CarboxyPept-like_regulatory"/>
</dbReference>
<proteinExistence type="predicted"/>
<name>E6QK07_9ZZZZ</name>
<evidence type="ECO:0000256" key="1">
    <source>
        <dbReference type="SAM" id="MobiDB-lite"/>
    </source>
</evidence>
<comment type="caution">
    <text evidence="2">The sequence shown here is derived from an EMBL/GenBank/DDBJ whole genome shotgun (WGS) entry which is preliminary data.</text>
</comment>
<organism evidence="2">
    <name type="scientific">mine drainage metagenome</name>
    <dbReference type="NCBI Taxonomy" id="410659"/>
    <lineage>
        <taxon>unclassified sequences</taxon>
        <taxon>metagenomes</taxon>
        <taxon>ecological metagenomes</taxon>
    </lineage>
</organism>
<dbReference type="EMBL" id="CABQ01000106">
    <property type="protein sequence ID" value="CBI07574.1"/>
    <property type="molecule type" value="Genomic_DNA"/>
</dbReference>
<protein>
    <recommendedName>
        <fullName evidence="3">Carboxypeptidase regulatory-like domain-containing protein</fullName>
    </recommendedName>
</protein>
<reference evidence="2" key="1">
    <citation type="submission" date="2009-10" db="EMBL/GenBank/DDBJ databases">
        <title>Diversity of trophic interactions inside an arsenic-rich microbial ecosystem.</title>
        <authorList>
            <person name="Bertin P.N."/>
            <person name="Heinrich-Salmeron A."/>
            <person name="Pelletier E."/>
            <person name="Goulhen-Chollet F."/>
            <person name="Arsene-Ploetze F."/>
            <person name="Gallien S."/>
            <person name="Calteau A."/>
            <person name="Vallenet D."/>
            <person name="Casiot C."/>
            <person name="Chane-Woon-Ming B."/>
            <person name="Giloteaux L."/>
            <person name="Barakat M."/>
            <person name="Bonnefoy V."/>
            <person name="Bruneel O."/>
            <person name="Chandler M."/>
            <person name="Cleiss J."/>
            <person name="Duran R."/>
            <person name="Elbaz-Poulichet F."/>
            <person name="Fonknechten N."/>
            <person name="Lauga B."/>
            <person name="Mornico D."/>
            <person name="Ortet P."/>
            <person name="Schaeffer C."/>
            <person name="Siguier P."/>
            <person name="Alexander Thil Smith A."/>
            <person name="Van Dorsselaer A."/>
            <person name="Weissenbach J."/>
            <person name="Medigue C."/>
            <person name="Le Paslier D."/>
        </authorList>
    </citation>
    <scope>NUCLEOTIDE SEQUENCE</scope>
</reference>
<sequence>MLGLVIGATALSQMALGQDNSHRGRKYKAPPAVSKVEVTVLRATNGKPVTNASVIFHPLVHGKDSGNMELKTNDEGKALIDVIETGSTIRLQIIAPGYQTYGQDYKIDKPSMALDIKLNRPSTQYSIYNHGDSTPGAPKTAPDAGSKPQNDTPQKDQPQDSGNSTPSKPNAQ</sequence>
<evidence type="ECO:0000313" key="2">
    <source>
        <dbReference type="EMBL" id="CBI07574.1"/>
    </source>
</evidence>
<feature type="region of interest" description="Disordered" evidence="1">
    <location>
        <begin position="125"/>
        <end position="172"/>
    </location>
</feature>
<feature type="compositionally biased region" description="Polar residues" evidence="1">
    <location>
        <begin position="159"/>
        <end position="172"/>
    </location>
</feature>
<dbReference type="AlphaFoldDB" id="E6QK07"/>
<evidence type="ECO:0008006" key="3">
    <source>
        <dbReference type="Google" id="ProtNLM"/>
    </source>
</evidence>